<accession>A0A6C0F5L3</accession>
<evidence type="ECO:0000313" key="1">
    <source>
        <dbReference type="EMBL" id="QHT37117.1"/>
    </source>
</evidence>
<dbReference type="InterPro" id="IPR043804">
    <property type="entry name" value="DUF5871"/>
</dbReference>
<organism evidence="1">
    <name type="scientific">viral metagenome</name>
    <dbReference type="NCBI Taxonomy" id="1070528"/>
    <lineage>
        <taxon>unclassified sequences</taxon>
        <taxon>metagenomes</taxon>
        <taxon>organismal metagenomes</taxon>
    </lineage>
</organism>
<proteinExistence type="predicted"/>
<reference evidence="1" key="1">
    <citation type="journal article" date="2020" name="Nature">
        <title>Giant virus diversity and host interactions through global metagenomics.</title>
        <authorList>
            <person name="Schulz F."/>
            <person name="Roux S."/>
            <person name="Paez-Espino D."/>
            <person name="Jungbluth S."/>
            <person name="Walsh D.A."/>
            <person name="Denef V.J."/>
            <person name="McMahon K.D."/>
            <person name="Konstantinidis K.T."/>
            <person name="Eloe-Fadrosh E.A."/>
            <person name="Kyrpides N.C."/>
            <person name="Woyke T."/>
        </authorList>
    </citation>
    <scope>NUCLEOTIDE SEQUENCE</scope>
    <source>
        <strain evidence="1">GVMAG-S-ERX555967-131</strain>
    </source>
</reference>
<name>A0A6C0F5L3_9ZZZZ</name>
<dbReference type="Pfam" id="PF19196">
    <property type="entry name" value="DUF5871"/>
    <property type="match status" value="1"/>
</dbReference>
<dbReference type="EMBL" id="MN738790">
    <property type="protein sequence ID" value="QHT37117.1"/>
    <property type="molecule type" value="Genomic_DNA"/>
</dbReference>
<protein>
    <submittedName>
        <fullName evidence="1">Uncharacterized protein</fullName>
    </submittedName>
</protein>
<sequence>MAAQLILAKNIDISKISYDSVRKNAVGGNIVYIKYDNIPKLSIQTCELSAPFGLSTFTDDKSGNVKYSLDISFRGMDDNPEIKEFYDKMCSMDEMLISQGIANSKEWFGKKLSKEVVENFYRPLIKPSKEPEKYAPTMKLKIRQNRLGAIDCPCYYTNKERVDFKEALVPGVQIAAILECNSIWFVNKNMFGISWNIVQLKVQKSNKIAGFSFIEDETEEEEYEEEYEEA</sequence>
<dbReference type="AlphaFoldDB" id="A0A6C0F5L3"/>